<dbReference type="GO" id="GO:0005524">
    <property type="term" value="F:ATP binding"/>
    <property type="evidence" value="ECO:0007669"/>
    <property type="project" value="InterPro"/>
</dbReference>
<evidence type="ECO:0000256" key="7">
    <source>
        <dbReference type="SAM" id="MobiDB-lite"/>
    </source>
</evidence>
<feature type="compositionally biased region" description="Acidic residues" evidence="7">
    <location>
        <begin position="30"/>
        <end position="41"/>
    </location>
</feature>
<dbReference type="PROSITE" id="PS50011">
    <property type="entry name" value="PROTEIN_KINASE_DOM"/>
    <property type="match status" value="1"/>
</dbReference>
<dbReference type="GO" id="GO:0005938">
    <property type="term" value="C:cell cortex"/>
    <property type="evidence" value="ECO:0007669"/>
    <property type="project" value="UniProtKB-SubCell"/>
</dbReference>
<evidence type="ECO:0000313" key="10">
    <source>
        <dbReference type="Proteomes" id="UP000325440"/>
    </source>
</evidence>
<dbReference type="FunFam" id="3.30.200.20:FF:000098">
    <property type="entry name" value="Nuclear receptor-binding protein 1"/>
    <property type="match status" value="1"/>
</dbReference>
<gene>
    <name evidence="9" type="ORF">CINCED_3A007234</name>
</gene>
<evidence type="ECO:0000256" key="3">
    <source>
        <dbReference type="ARBA" id="ARBA00022553"/>
    </source>
</evidence>
<dbReference type="InterPro" id="IPR011009">
    <property type="entry name" value="Kinase-like_dom_sf"/>
</dbReference>
<keyword evidence="3" id="KW-0597">Phosphoprotein</keyword>
<dbReference type="InterPro" id="IPR050588">
    <property type="entry name" value="WNK_Ser-Thr_kinase"/>
</dbReference>
<dbReference type="Gene3D" id="3.30.200.20">
    <property type="entry name" value="Phosphorylase Kinase, domain 1"/>
    <property type="match status" value="1"/>
</dbReference>
<evidence type="ECO:0000256" key="4">
    <source>
        <dbReference type="ARBA" id="ARBA00055167"/>
    </source>
</evidence>
<reference evidence="9 10" key="1">
    <citation type="submission" date="2019-08" db="EMBL/GenBank/DDBJ databases">
        <authorList>
            <person name="Alioto T."/>
            <person name="Alioto T."/>
            <person name="Gomez Garrido J."/>
        </authorList>
    </citation>
    <scope>NUCLEOTIDE SEQUENCE [LARGE SCALE GENOMIC DNA]</scope>
</reference>
<feature type="region of interest" description="Disordered" evidence="7">
    <location>
        <begin position="22"/>
        <end position="41"/>
    </location>
</feature>
<accession>A0A5E4NME8</accession>
<dbReference type="EMBL" id="CABPRJ010002436">
    <property type="protein sequence ID" value="VVC46122.1"/>
    <property type="molecule type" value="Genomic_DNA"/>
</dbReference>
<evidence type="ECO:0000256" key="1">
    <source>
        <dbReference type="ARBA" id="ARBA00004544"/>
    </source>
</evidence>
<evidence type="ECO:0000313" key="9">
    <source>
        <dbReference type="EMBL" id="VVC46122.1"/>
    </source>
</evidence>
<keyword evidence="10" id="KW-1185">Reference proteome</keyword>
<keyword evidence="9" id="KW-0418">Kinase</keyword>
<dbReference type="SUPFAM" id="SSF56112">
    <property type="entry name" value="Protein kinase-like (PK-like)"/>
    <property type="match status" value="1"/>
</dbReference>
<feature type="domain" description="Protein kinase" evidence="8">
    <location>
        <begin position="53"/>
        <end position="311"/>
    </location>
</feature>
<comment type="function">
    <text evidence="4">May play a role in subcellular trafficking between the endoplasmic reticulum and Golgi apparatus.</text>
</comment>
<dbReference type="FunFam" id="1.10.510.10:FF:000842">
    <property type="entry name" value="Nuclear receptor-binding protein"/>
    <property type="match status" value="1"/>
</dbReference>
<dbReference type="InterPro" id="IPR001245">
    <property type="entry name" value="Ser-Thr/Tyr_kinase_cat_dom"/>
</dbReference>
<dbReference type="AlphaFoldDB" id="A0A5E4NME8"/>
<proteinExistence type="predicted"/>
<dbReference type="Pfam" id="PF07714">
    <property type="entry name" value="PK_Tyr_Ser-Thr"/>
    <property type="match status" value="1"/>
</dbReference>
<name>A0A5E4NME8_9HEMI</name>
<evidence type="ECO:0000256" key="6">
    <source>
        <dbReference type="ARBA" id="ARBA00078305"/>
    </source>
</evidence>
<dbReference type="Proteomes" id="UP000325440">
    <property type="component" value="Unassembled WGS sequence"/>
</dbReference>
<evidence type="ECO:0000256" key="5">
    <source>
        <dbReference type="ARBA" id="ARBA00069870"/>
    </source>
</evidence>
<sequence length="560" mass="62974">MPASGRGPEPTAATPAVVNTAAAKKTSLESGDDSEEESEILEESPCGRWLKRREVVEQRDVPGIDCAYLAMDTEEGVEVVWNEVQFSERKNYKAQEDKIRQVFESLTQLQHPNIVKFHRYWTDTHNDKPRVIFITEYMSSGSLKQFLKRTKRNVKKISLTAWKRWCTQILSALSYLHSCSPPIIHGNLTCDTIFIQHNGLVKIGSVAPDTIHVHIKTCRENMKNMHFIAPECGNFVTPAIDIYAFGMCALEMASLEIQGNGDSGTLVTQDHINRTIESLDDPLQKDLIYQCLTADFEKRPSARTLLFHPVLFEVHGLKLLAAHALVKTEHFADRLSDEVYPQEKVMAEITHPDETRCVQYKMSDVPESNKLEKFVEDVRFGIYPLTAYALEAGPVRLTTYQPQSPTGSMDQSIPSDRSSIGPIDVEVRRIVNMMCNIKPRDDAQNDFMMTILLRMDDKMNRQLTCSITDADTALSLSQELVHFGFINEADKDKIFVIIEETLSEGPQYKEDGQSSVLVDHDIISPSKLQKQPSVNTVGGSAALSSLRPSVIRSPIKRDGS</sequence>
<evidence type="ECO:0000256" key="2">
    <source>
        <dbReference type="ARBA" id="ARBA00022490"/>
    </source>
</evidence>
<evidence type="ECO:0000259" key="8">
    <source>
        <dbReference type="PROSITE" id="PS50011"/>
    </source>
</evidence>
<dbReference type="GO" id="GO:0004672">
    <property type="term" value="F:protein kinase activity"/>
    <property type="evidence" value="ECO:0007669"/>
    <property type="project" value="InterPro"/>
</dbReference>
<protein>
    <recommendedName>
        <fullName evidence="5">Nuclear receptor-binding protein homolog</fullName>
    </recommendedName>
    <alternativeName>
        <fullName evidence="6">MLF1-adaptor molecule</fullName>
    </alternativeName>
</protein>
<dbReference type="InterPro" id="IPR000719">
    <property type="entry name" value="Prot_kinase_dom"/>
</dbReference>
<comment type="subcellular location">
    <subcellularLocation>
        <location evidence="1">Cytoplasm</location>
        <location evidence="1">Cell cortex</location>
    </subcellularLocation>
</comment>
<dbReference type="OrthoDB" id="1034557at2759"/>
<dbReference type="PANTHER" id="PTHR13902">
    <property type="entry name" value="SERINE/THREONINE-PROTEIN KINASE WNK WITH NO LYSINE -RELATED"/>
    <property type="match status" value="1"/>
</dbReference>
<keyword evidence="9" id="KW-0808">Transferase</keyword>
<dbReference type="Gene3D" id="1.10.510.10">
    <property type="entry name" value="Transferase(Phosphotransferase) domain 1"/>
    <property type="match status" value="1"/>
</dbReference>
<keyword evidence="2" id="KW-0963">Cytoplasm</keyword>
<organism evidence="9 10">
    <name type="scientific">Cinara cedri</name>
    <dbReference type="NCBI Taxonomy" id="506608"/>
    <lineage>
        <taxon>Eukaryota</taxon>
        <taxon>Metazoa</taxon>
        <taxon>Ecdysozoa</taxon>
        <taxon>Arthropoda</taxon>
        <taxon>Hexapoda</taxon>
        <taxon>Insecta</taxon>
        <taxon>Pterygota</taxon>
        <taxon>Neoptera</taxon>
        <taxon>Paraneoptera</taxon>
        <taxon>Hemiptera</taxon>
        <taxon>Sternorrhyncha</taxon>
        <taxon>Aphidomorpha</taxon>
        <taxon>Aphidoidea</taxon>
        <taxon>Aphididae</taxon>
        <taxon>Lachninae</taxon>
        <taxon>Cinara</taxon>
    </lineage>
</organism>